<dbReference type="InterPro" id="IPR036390">
    <property type="entry name" value="WH_DNA-bd_sf"/>
</dbReference>
<reference evidence="6" key="1">
    <citation type="submission" date="2021-03" db="EMBL/GenBank/DDBJ databases">
        <authorList>
            <person name="So Y."/>
        </authorList>
    </citation>
    <scope>NUCLEOTIDE SEQUENCE</scope>
    <source>
        <strain evidence="6">SG15</strain>
    </source>
</reference>
<dbReference type="SMART" id="SM00345">
    <property type="entry name" value="HTH_GNTR"/>
    <property type="match status" value="1"/>
</dbReference>
<dbReference type="EMBL" id="JAGIZA010000017">
    <property type="protein sequence ID" value="MBP0495446.1"/>
    <property type="molecule type" value="Genomic_DNA"/>
</dbReference>
<dbReference type="GO" id="GO:0003700">
    <property type="term" value="F:DNA-binding transcription factor activity"/>
    <property type="evidence" value="ECO:0007669"/>
    <property type="project" value="InterPro"/>
</dbReference>
<evidence type="ECO:0000256" key="4">
    <source>
        <dbReference type="SAM" id="MobiDB-lite"/>
    </source>
</evidence>
<accession>A0A940S6E8</accession>
<dbReference type="InterPro" id="IPR011711">
    <property type="entry name" value="GntR_C"/>
</dbReference>
<evidence type="ECO:0000256" key="1">
    <source>
        <dbReference type="ARBA" id="ARBA00023015"/>
    </source>
</evidence>
<protein>
    <submittedName>
        <fullName evidence="6">FadR family transcriptional regulator</fullName>
    </submittedName>
</protein>
<gene>
    <name evidence="6" type="ORF">J5Y10_21860</name>
</gene>
<keyword evidence="1" id="KW-0805">Transcription regulation</keyword>
<keyword evidence="3" id="KW-0804">Transcription</keyword>
<dbReference type="Gene3D" id="1.10.10.10">
    <property type="entry name" value="Winged helix-like DNA-binding domain superfamily/Winged helix DNA-binding domain"/>
    <property type="match status" value="1"/>
</dbReference>
<dbReference type="AlphaFoldDB" id="A0A940S6E8"/>
<sequence>MAQRRAAASGDGEAPARRRASAGVAPQPGLAAAPKLTDRMAEAILSHIAEQGLTPGAQLPTIAALSGTYGVSPTVVREALARLRSEGIVEVRQGSGAYVSRSLRPFRIAAGAASDLSVLRVLELRLGFEAEAAALAASRAARKELRGIQEAFEEFAQQVRRGEPAMAADLQFHRAVTEAAGNPLFVEFQVFLQQYLTDSIGVSHGRTREVGRMSVVLEEHRRILDAIAARDAEAARVAMRDHLKAGMSRITSAAGDGP</sequence>
<dbReference type="Proteomes" id="UP000677537">
    <property type="component" value="Unassembled WGS sequence"/>
</dbReference>
<dbReference type="InterPro" id="IPR008920">
    <property type="entry name" value="TF_FadR/GntR_C"/>
</dbReference>
<dbReference type="PANTHER" id="PTHR43537:SF5">
    <property type="entry name" value="UXU OPERON TRANSCRIPTIONAL REGULATOR"/>
    <property type="match status" value="1"/>
</dbReference>
<dbReference type="Pfam" id="PF00392">
    <property type="entry name" value="GntR"/>
    <property type="match status" value="1"/>
</dbReference>
<dbReference type="SUPFAM" id="SSF46785">
    <property type="entry name" value="Winged helix' DNA-binding domain"/>
    <property type="match status" value="1"/>
</dbReference>
<dbReference type="SUPFAM" id="SSF48008">
    <property type="entry name" value="GntR ligand-binding domain-like"/>
    <property type="match status" value="1"/>
</dbReference>
<feature type="region of interest" description="Disordered" evidence="4">
    <location>
        <begin position="1"/>
        <end position="30"/>
    </location>
</feature>
<evidence type="ECO:0000313" key="6">
    <source>
        <dbReference type="EMBL" id="MBP0495446.1"/>
    </source>
</evidence>
<keyword evidence="2" id="KW-0238">DNA-binding</keyword>
<evidence type="ECO:0000259" key="5">
    <source>
        <dbReference type="PROSITE" id="PS50949"/>
    </source>
</evidence>
<evidence type="ECO:0000313" key="7">
    <source>
        <dbReference type="Proteomes" id="UP000677537"/>
    </source>
</evidence>
<dbReference type="CDD" id="cd07377">
    <property type="entry name" value="WHTH_GntR"/>
    <property type="match status" value="1"/>
</dbReference>
<proteinExistence type="predicted"/>
<dbReference type="GO" id="GO:0003677">
    <property type="term" value="F:DNA binding"/>
    <property type="evidence" value="ECO:0007669"/>
    <property type="project" value="UniProtKB-KW"/>
</dbReference>
<organism evidence="6 7">
    <name type="scientific">Roseomonas indoligenes</name>
    <dbReference type="NCBI Taxonomy" id="2820811"/>
    <lineage>
        <taxon>Bacteria</taxon>
        <taxon>Pseudomonadati</taxon>
        <taxon>Pseudomonadota</taxon>
        <taxon>Alphaproteobacteria</taxon>
        <taxon>Acetobacterales</taxon>
        <taxon>Roseomonadaceae</taxon>
        <taxon>Roseomonas</taxon>
    </lineage>
</organism>
<evidence type="ECO:0000256" key="2">
    <source>
        <dbReference type="ARBA" id="ARBA00023125"/>
    </source>
</evidence>
<name>A0A940S6E8_9PROT</name>
<keyword evidence="7" id="KW-1185">Reference proteome</keyword>
<dbReference type="InterPro" id="IPR036388">
    <property type="entry name" value="WH-like_DNA-bd_sf"/>
</dbReference>
<dbReference type="Gene3D" id="1.20.120.530">
    <property type="entry name" value="GntR ligand-binding domain-like"/>
    <property type="match status" value="1"/>
</dbReference>
<dbReference type="SMART" id="SM00895">
    <property type="entry name" value="FCD"/>
    <property type="match status" value="1"/>
</dbReference>
<comment type="caution">
    <text evidence="6">The sequence shown here is derived from an EMBL/GenBank/DDBJ whole genome shotgun (WGS) entry which is preliminary data.</text>
</comment>
<dbReference type="RefSeq" id="WP_209376246.1">
    <property type="nucleotide sequence ID" value="NZ_JAGIZA010000017.1"/>
</dbReference>
<evidence type="ECO:0000256" key="3">
    <source>
        <dbReference type="ARBA" id="ARBA00023163"/>
    </source>
</evidence>
<dbReference type="PROSITE" id="PS50949">
    <property type="entry name" value="HTH_GNTR"/>
    <property type="match status" value="1"/>
</dbReference>
<dbReference type="InterPro" id="IPR000524">
    <property type="entry name" value="Tscrpt_reg_HTH_GntR"/>
</dbReference>
<feature type="domain" description="HTH gntR-type" evidence="5">
    <location>
        <begin position="34"/>
        <end position="102"/>
    </location>
</feature>
<dbReference type="PANTHER" id="PTHR43537">
    <property type="entry name" value="TRANSCRIPTIONAL REGULATOR, GNTR FAMILY"/>
    <property type="match status" value="1"/>
</dbReference>
<dbReference type="Pfam" id="PF07729">
    <property type="entry name" value="FCD"/>
    <property type="match status" value="1"/>
</dbReference>